<feature type="domain" description="Protein kinase" evidence="9">
    <location>
        <begin position="3"/>
        <end position="287"/>
    </location>
</feature>
<evidence type="ECO:0000256" key="7">
    <source>
        <dbReference type="PROSITE-ProRule" id="PRU10141"/>
    </source>
</evidence>
<keyword evidence="4 7" id="KW-0547">Nucleotide-binding</keyword>
<reference evidence="11" key="1">
    <citation type="submission" date="2016-11" db="UniProtKB">
        <authorList>
            <consortium name="WormBaseParasite"/>
        </authorList>
    </citation>
    <scope>IDENTIFICATION</scope>
</reference>
<dbReference type="SMART" id="SM00220">
    <property type="entry name" value="S_TKc"/>
    <property type="match status" value="1"/>
</dbReference>
<evidence type="ECO:0000313" key="11">
    <source>
        <dbReference type="WBParaSite" id="BXY_0757700.1"/>
    </source>
</evidence>
<dbReference type="PROSITE" id="PS50011">
    <property type="entry name" value="PROTEIN_KINASE_DOM"/>
    <property type="match status" value="1"/>
</dbReference>
<feature type="binding site" evidence="7">
    <location>
        <position position="37"/>
    </location>
    <ligand>
        <name>ATP</name>
        <dbReference type="ChEBI" id="CHEBI:30616"/>
    </ligand>
</feature>
<dbReference type="AlphaFoldDB" id="A0A1I7S3J6"/>
<dbReference type="InterPro" id="IPR050108">
    <property type="entry name" value="CDK"/>
</dbReference>
<dbReference type="eggNOG" id="KOG0659">
    <property type="taxonomic scope" value="Eukaryota"/>
</dbReference>
<dbReference type="InterPro" id="IPR000719">
    <property type="entry name" value="Prot_kinase_dom"/>
</dbReference>
<dbReference type="Proteomes" id="UP000095284">
    <property type="component" value="Unplaced"/>
</dbReference>
<proteinExistence type="inferred from homology"/>
<dbReference type="InterPro" id="IPR011009">
    <property type="entry name" value="Kinase-like_dom_sf"/>
</dbReference>
<dbReference type="SUPFAM" id="SSF56112">
    <property type="entry name" value="Protein kinase-like (PK-like)"/>
    <property type="match status" value="1"/>
</dbReference>
<dbReference type="PROSITE" id="PS00108">
    <property type="entry name" value="PROTEIN_KINASE_ST"/>
    <property type="match status" value="1"/>
</dbReference>
<dbReference type="FunFam" id="1.10.510.10:FF:000624">
    <property type="entry name" value="Mitogen-activated protein kinase"/>
    <property type="match status" value="1"/>
</dbReference>
<keyword evidence="2 8" id="KW-0723">Serine/threonine-protein kinase</keyword>
<evidence type="ECO:0000256" key="3">
    <source>
        <dbReference type="ARBA" id="ARBA00022679"/>
    </source>
</evidence>
<dbReference type="PROSITE" id="PS00107">
    <property type="entry name" value="PROTEIN_KINASE_ATP"/>
    <property type="match status" value="1"/>
</dbReference>
<dbReference type="InterPro" id="IPR017441">
    <property type="entry name" value="Protein_kinase_ATP_BS"/>
</dbReference>
<organism evidence="10 11">
    <name type="scientific">Bursaphelenchus xylophilus</name>
    <name type="common">Pinewood nematode worm</name>
    <name type="synonym">Aphelenchoides xylophilus</name>
    <dbReference type="NCBI Taxonomy" id="6326"/>
    <lineage>
        <taxon>Eukaryota</taxon>
        <taxon>Metazoa</taxon>
        <taxon>Ecdysozoa</taxon>
        <taxon>Nematoda</taxon>
        <taxon>Chromadorea</taxon>
        <taxon>Rhabditida</taxon>
        <taxon>Tylenchina</taxon>
        <taxon>Tylenchomorpha</taxon>
        <taxon>Aphelenchoidea</taxon>
        <taxon>Aphelenchoididae</taxon>
        <taxon>Bursaphelenchus</taxon>
    </lineage>
</organism>
<name>A0A1I7S3J6_BURXY</name>
<comment type="similarity">
    <text evidence="1">Belongs to the protein kinase superfamily. CMGC Ser/Thr protein kinase family. CDC2/CDKX subfamily.</text>
</comment>
<dbReference type="WBParaSite" id="BXY_0757700.1">
    <property type="protein sequence ID" value="BXY_0757700.1"/>
    <property type="gene ID" value="BXY_0757700"/>
</dbReference>
<dbReference type="InterPro" id="IPR008271">
    <property type="entry name" value="Ser/Thr_kinase_AS"/>
</dbReference>
<evidence type="ECO:0000256" key="5">
    <source>
        <dbReference type="ARBA" id="ARBA00022777"/>
    </source>
</evidence>
<dbReference type="GO" id="GO:0005524">
    <property type="term" value="F:ATP binding"/>
    <property type="evidence" value="ECO:0007669"/>
    <property type="project" value="UniProtKB-UniRule"/>
</dbReference>
<dbReference type="PANTHER" id="PTHR24056">
    <property type="entry name" value="CELL DIVISION PROTEIN KINASE"/>
    <property type="match status" value="1"/>
</dbReference>
<keyword evidence="5" id="KW-0418">Kinase</keyword>
<evidence type="ECO:0000256" key="8">
    <source>
        <dbReference type="RuleBase" id="RU000304"/>
    </source>
</evidence>
<dbReference type="PIRSF" id="PIRSF000654">
    <property type="entry name" value="Integrin-linked_kinase"/>
    <property type="match status" value="1"/>
</dbReference>
<dbReference type="Gene3D" id="1.10.510.10">
    <property type="entry name" value="Transferase(Phosphotransferase) domain 1"/>
    <property type="match status" value="1"/>
</dbReference>
<evidence type="ECO:0000256" key="1">
    <source>
        <dbReference type="ARBA" id="ARBA00006485"/>
    </source>
</evidence>
<sequence length="328" mass="37975">MKYAFISRIGQGAYGCVLKAREVESGEIVAVKQIALKLYTQNQMDIFREINSLKNFDHENVVSLKEILYSSTTVSVVLEFVESNLKLVIYDERRPTNMDLLKKLFFQVLKGIRYIHSLSIMHRDIKPENILVSRTGRIKIADFGLAGLYLPEDNERTYSHQVATRWYRAPELLFGSIKYTPSVDIWAFACVLAEYLNVGPLFEGANDIDQIGKVFKILGTPTKSNWPDWEKTPDYGKMNFDKMNPVKDWKTVVACHNTDLMEMIQRCLQYNHRLRPSAIQLLQNKFFLTFADNISYTPPFSSNEVEGELRLRKEFDLSLFDNLTLEEI</sequence>
<accession>A0A1I7S3J6</accession>
<evidence type="ECO:0000313" key="10">
    <source>
        <dbReference type="Proteomes" id="UP000095284"/>
    </source>
</evidence>
<keyword evidence="6 7" id="KW-0067">ATP-binding</keyword>
<dbReference type="Pfam" id="PF00069">
    <property type="entry name" value="Pkinase"/>
    <property type="match status" value="1"/>
</dbReference>
<evidence type="ECO:0000256" key="4">
    <source>
        <dbReference type="ARBA" id="ARBA00022741"/>
    </source>
</evidence>
<dbReference type="Gene3D" id="3.30.200.20">
    <property type="entry name" value="Phosphorylase Kinase, domain 1"/>
    <property type="match status" value="1"/>
</dbReference>
<evidence type="ECO:0000256" key="6">
    <source>
        <dbReference type="ARBA" id="ARBA00022840"/>
    </source>
</evidence>
<protein>
    <submittedName>
        <fullName evidence="11">Protein kinase domain-containing protein</fullName>
    </submittedName>
</protein>
<evidence type="ECO:0000256" key="2">
    <source>
        <dbReference type="ARBA" id="ARBA00022527"/>
    </source>
</evidence>
<keyword evidence="3" id="KW-0808">Transferase</keyword>
<dbReference type="GO" id="GO:0005634">
    <property type="term" value="C:nucleus"/>
    <property type="evidence" value="ECO:0007669"/>
    <property type="project" value="TreeGrafter"/>
</dbReference>
<dbReference type="GO" id="GO:0004674">
    <property type="term" value="F:protein serine/threonine kinase activity"/>
    <property type="evidence" value="ECO:0007669"/>
    <property type="project" value="UniProtKB-KW"/>
</dbReference>
<evidence type="ECO:0000259" key="9">
    <source>
        <dbReference type="PROSITE" id="PS50011"/>
    </source>
</evidence>